<name>X0SFK8_9ZZZZ</name>
<gene>
    <name evidence="1" type="ORF">S01H1_11491</name>
</gene>
<evidence type="ECO:0000313" key="1">
    <source>
        <dbReference type="EMBL" id="GAF79789.1"/>
    </source>
</evidence>
<protein>
    <submittedName>
        <fullName evidence="1">Uncharacterized protein</fullName>
    </submittedName>
</protein>
<dbReference type="AlphaFoldDB" id="X0SFK8"/>
<reference evidence="1" key="1">
    <citation type="journal article" date="2014" name="Front. Microbiol.">
        <title>High frequency of phylogenetically diverse reductive dehalogenase-homologous genes in deep subseafloor sedimentary metagenomes.</title>
        <authorList>
            <person name="Kawai M."/>
            <person name="Futagami T."/>
            <person name="Toyoda A."/>
            <person name="Takaki Y."/>
            <person name="Nishi S."/>
            <person name="Hori S."/>
            <person name="Arai W."/>
            <person name="Tsubouchi T."/>
            <person name="Morono Y."/>
            <person name="Uchiyama I."/>
            <person name="Ito T."/>
            <person name="Fujiyama A."/>
            <person name="Inagaki F."/>
            <person name="Takami H."/>
        </authorList>
    </citation>
    <scope>NUCLEOTIDE SEQUENCE</scope>
    <source>
        <strain evidence="1">Expedition CK06-06</strain>
    </source>
</reference>
<proteinExistence type="predicted"/>
<sequence length="78" mass="9076">MPEYTQTQKAILKVLEDGYAHKRKELMDVLSDDLSSLSCLATMLTRMRKKMRPVGQDIVCELQSRQICYRWVRLLGGE</sequence>
<accession>X0SFK8</accession>
<dbReference type="EMBL" id="BARS01005861">
    <property type="protein sequence ID" value="GAF79789.1"/>
    <property type="molecule type" value="Genomic_DNA"/>
</dbReference>
<comment type="caution">
    <text evidence="1">The sequence shown here is derived from an EMBL/GenBank/DDBJ whole genome shotgun (WGS) entry which is preliminary data.</text>
</comment>
<organism evidence="1">
    <name type="scientific">marine sediment metagenome</name>
    <dbReference type="NCBI Taxonomy" id="412755"/>
    <lineage>
        <taxon>unclassified sequences</taxon>
        <taxon>metagenomes</taxon>
        <taxon>ecological metagenomes</taxon>
    </lineage>
</organism>